<reference evidence="1" key="1">
    <citation type="submission" date="2020-08" db="EMBL/GenBank/DDBJ databases">
        <title>Multicomponent nature underlies the extraordinary mechanical properties of spider dragline silk.</title>
        <authorList>
            <person name="Kono N."/>
            <person name="Nakamura H."/>
            <person name="Mori M."/>
            <person name="Yoshida Y."/>
            <person name="Ohtoshi R."/>
            <person name="Malay A.D."/>
            <person name="Moran D.A.P."/>
            <person name="Tomita M."/>
            <person name="Numata K."/>
            <person name="Arakawa K."/>
        </authorList>
    </citation>
    <scope>NUCLEOTIDE SEQUENCE</scope>
</reference>
<sequence>MGKDKLNMTILYIEQNVLDKIETAKIIDEFAKEKLRNKVVCEITTSPIDGATSEYMYPPGMVGFRRETIAAQTERDARGRDSGFTGEKSRFSVNLEVNRLSDN</sequence>
<comment type="caution">
    <text evidence="1">The sequence shown here is derived from an EMBL/GenBank/DDBJ whole genome shotgun (WGS) entry which is preliminary data.</text>
</comment>
<dbReference type="Proteomes" id="UP000887159">
    <property type="component" value="Unassembled WGS sequence"/>
</dbReference>
<dbReference type="AlphaFoldDB" id="A0A8X6WC20"/>
<organism evidence="1 2">
    <name type="scientific">Trichonephila clavipes</name>
    <name type="common">Golden silk orbweaver</name>
    <name type="synonym">Nephila clavipes</name>
    <dbReference type="NCBI Taxonomy" id="2585209"/>
    <lineage>
        <taxon>Eukaryota</taxon>
        <taxon>Metazoa</taxon>
        <taxon>Ecdysozoa</taxon>
        <taxon>Arthropoda</taxon>
        <taxon>Chelicerata</taxon>
        <taxon>Arachnida</taxon>
        <taxon>Araneae</taxon>
        <taxon>Araneomorphae</taxon>
        <taxon>Entelegynae</taxon>
        <taxon>Araneoidea</taxon>
        <taxon>Nephilidae</taxon>
        <taxon>Trichonephila</taxon>
    </lineage>
</organism>
<proteinExistence type="predicted"/>
<dbReference type="EMBL" id="BMAU01021399">
    <property type="protein sequence ID" value="GFY31491.1"/>
    <property type="molecule type" value="Genomic_DNA"/>
</dbReference>
<evidence type="ECO:0000313" key="2">
    <source>
        <dbReference type="Proteomes" id="UP000887159"/>
    </source>
</evidence>
<accession>A0A8X6WC20</accession>
<protein>
    <submittedName>
        <fullName evidence="1">Uncharacterized protein</fullName>
    </submittedName>
</protein>
<gene>
    <name evidence="1" type="ORF">TNCV_4693361</name>
</gene>
<keyword evidence="2" id="KW-1185">Reference proteome</keyword>
<evidence type="ECO:0000313" key="1">
    <source>
        <dbReference type="EMBL" id="GFY31491.1"/>
    </source>
</evidence>
<name>A0A8X6WC20_TRICX</name>